<dbReference type="AlphaFoldDB" id="A0A8W8L156"/>
<dbReference type="EnsemblMetazoa" id="G25935.1">
    <property type="protein sequence ID" value="G25935.1:cds"/>
    <property type="gene ID" value="G25935"/>
</dbReference>
<accession>A0A8W8L156</accession>
<evidence type="ECO:0000256" key="1">
    <source>
        <dbReference type="SAM" id="MobiDB-lite"/>
    </source>
</evidence>
<feature type="compositionally biased region" description="Basic and acidic residues" evidence="1">
    <location>
        <begin position="495"/>
        <end position="507"/>
    </location>
</feature>
<protein>
    <submittedName>
        <fullName evidence="2">Uncharacterized protein</fullName>
    </submittedName>
</protein>
<feature type="compositionally biased region" description="Basic residues" evidence="1">
    <location>
        <begin position="508"/>
        <end position="526"/>
    </location>
</feature>
<dbReference type="Proteomes" id="UP000005408">
    <property type="component" value="Unassembled WGS sequence"/>
</dbReference>
<feature type="region of interest" description="Disordered" evidence="1">
    <location>
        <begin position="488"/>
        <end position="526"/>
    </location>
</feature>
<name>A0A8W8L156_MAGGI</name>
<keyword evidence="3" id="KW-1185">Reference proteome</keyword>
<proteinExistence type="predicted"/>
<sequence length="526" mass="62694">MTLQSLPRKVITLHGKQITGCSRIFQELKMEPEYMNGEEFLRSIEARLARMEEIANAFHDYQTDNFMRELEDKQLRPNIAKTTACSNKSQDDRSTENDEIEKLLKIYDPDRETELADVFRYREYSEDLETIEEIVPRYYDVEDTCSKEIASKCKHKTEYLNWLRHQPLYIQETDKRNDDDQVESNEKCAVEFKTGAEYLQWLELQLPYAEPFLPKDETHYYFFRKWRKDDLKFYSEMEYFNEVENEDDEDEIEEDNFDLNFSHLEPTNGETKPEFDSGRQLVEWLERRLEYTEPFAPNDAVHFYFKRTWSREKFVATVDTLEELENEDDEEVLETEVLHQNVSQLLIEPTNEETKPEFDSGRQLMEWLGRRLEYIEPFSPYDAVHFYFKRRWSSEIFVASLTAVEERETVEETNEVEVHVAPPIEHNSSSTEDEEDINVYISLMSRPMALDGFKLEEKTQEHVQDKPLPGEVTEHVVMETTIKNEVLAAGPQVEPLKKESNSSEERKIKKQQKKRHNFLRRLFGRS</sequence>
<evidence type="ECO:0000313" key="2">
    <source>
        <dbReference type="EnsemblMetazoa" id="G25935.1:cds"/>
    </source>
</evidence>
<evidence type="ECO:0000313" key="3">
    <source>
        <dbReference type="Proteomes" id="UP000005408"/>
    </source>
</evidence>
<reference evidence="2" key="1">
    <citation type="submission" date="2022-08" db="UniProtKB">
        <authorList>
            <consortium name="EnsemblMetazoa"/>
        </authorList>
    </citation>
    <scope>IDENTIFICATION</scope>
    <source>
        <strain evidence="2">05x7-T-G4-1.051#20</strain>
    </source>
</reference>
<organism evidence="2 3">
    <name type="scientific">Magallana gigas</name>
    <name type="common">Pacific oyster</name>
    <name type="synonym">Crassostrea gigas</name>
    <dbReference type="NCBI Taxonomy" id="29159"/>
    <lineage>
        <taxon>Eukaryota</taxon>
        <taxon>Metazoa</taxon>
        <taxon>Spiralia</taxon>
        <taxon>Lophotrochozoa</taxon>
        <taxon>Mollusca</taxon>
        <taxon>Bivalvia</taxon>
        <taxon>Autobranchia</taxon>
        <taxon>Pteriomorphia</taxon>
        <taxon>Ostreida</taxon>
        <taxon>Ostreoidea</taxon>
        <taxon>Ostreidae</taxon>
        <taxon>Magallana</taxon>
    </lineage>
</organism>